<evidence type="ECO:0000313" key="8">
    <source>
        <dbReference type="EMBL" id="GJE92262.1"/>
    </source>
</evidence>
<name>A0A9P3LFQ6_9APHY</name>
<dbReference type="InterPro" id="IPR039577">
    <property type="entry name" value="Rad18"/>
</dbReference>
<feature type="coiled-coil region" evidence="5">
    <location>
        <begin position="86"/>
        <end position="146"/>
    </location>
</feature>
<dbReference type="SMART" id="SM00184">
    <property type="entry name" value="RING"/>
    <property type="match status" value="1"/>
</dbReference>
<dbReference type="Pfam" id="PF13445">
    <property type="entry name" value="zf-RING_UBOX"/>
    <property type="match status" value="1"/>
</dbReference>
<dbReference type="PANTHER" id="PTHR14134:SF3">
    <property type="entry name" value="RING-CH-TYPE DOMAIN-CONTAINING PROTEIN"/>
    <property type="match status" value="1"/>
</dbReference>
<dbReference type="PROSITE" id="PS00518">
    <property type="entry name" value="ZF_RING_1"/>
    <property type="match status" value="1"/>
</dbReference>
<evidence type="ECO:0000313" key="9">
    <source>
        <dbReference type="Proteomes" id="UP000703269"/>
    </source>
</evidence>
<comment type="caution">
    <text evidence="8">The sequence shown here is derived from an EMBL/GenBank/DDBJ whole genome shotgun (WGS) entry which is preliminary data.</text>
</comment>
<feature type="compositionally biased region" description="Basic residues" evidence="6">
    <location>
        <begin position="44"/>
        <end position="59"/>
    </location>
</feature>
<dbReference type="GO" id="GO:0003697">
    <property type="term" value="F:single-stranded DNA binding"/>
    <property type="evidence" value="ECO:0007669"/>
    <property type="project" value="InterPro"/>
</dbReference>
<dbReference type="Gene3D" id="3.30.40.10">
    <property type="entry name" value="Zinc/RING finger domain, C3HC4 (zinc finger)"/>
    <property type="match status" value="1"/>
</dbReference>
<protein>
    <recommendedName>
        <fullName evidence="7">RING-type domain-containing protein</fullName>
    </recommendedName>
</protein>
<dbReference type="OrthoDB" id="3219336at2759"/>
<organism evidence="8 9">
    <name type="scientific">Phanerochaete sordida</name>
    <dbReference type="NCBI Taxonomy" id="48140"/>
    <lineage>
        <taxon>Eukaryota</taxon>
        <taxon>Fungi</taxon>
        <taxon>Dikarya</taxon>
        <taxon>Basidiomycota</taxon>
        <taxon>Agaricomycotina</taxon>
        <taxon>Agaricomycetes</taxon>
        <taxon>Polyporales</taxon>
        <taxon>Phanerochaetaceae</taxon>
        <taxon>Phanerochaete</taxon>
    </lineage>
</organism>
<feature type="compositionally biased region" description="Basic and acidic residues" evidence="6">
    <location>
        <begin position="1"/>
        <end position="10"/>
    </location>
</feature>
<accession>A0A9P3LFQ6</accession>
<dbReference type="GO" id="GO:0008270">
    <property type="term" value="F:zinc ion binding"/>
    <property type="evidence" value="ECO:0007669"/>
    <property type="project" value="UniProtKB-KW"/>
</dbReference>
<evidence type="ECO:0000256" key="6">
    <source>
        <dbReference type="SAM" id="MobiDB-lite"/>
    </source>
</evidence>
<dbReference type="GO" id="GO:0006513">
    <property type="term" value="P:protein monoubiquitination"/>
    <property type="evidence" value="ECO:0007669"/>
    <property type="project" value="InterPro"/>
</dbReference>
<evidence type="ECO:0000256" key="3">
    <source>
        <dbReference type="ARBA" id="ARBA00022833"/>
    </source>
</evidence>
<keyword evidence="5" id="KW-0175">Coiled coil</keyword>
<evidence type="ECO:0000256" key="4">
    <source>
        <dbReference type="PROSITE-ProRule" id="PRU00175"/>
    </source>
</evidence>
<sequence length="311" mass="35044">MPPARTDSRHGSRQPSQRQPTPPKIDPEIIILSSDDDEPAPPRAARKKTVSKQRGKAKLRPAPVPVKLGEVVELSSEDDPPQRDPIDELKRQLAHAKYELEQLKRVKTTPAPTRVAPLPADVLHKLNRLEMECAAAKASNKKLLDTLDEQLSCDMCYEKMYQPYSLQCGHTFCRGCLQTWFTSELAKYMGQNPGYNPQPNLPRQFREHLQRRDLAPYERTHMMRQIQRYYDAVVHPDYTCPSCRKSVTAKPIEAFTVKNIVAAVVEVEAADARAQGKHVASPRRAGPSRARENNPFGGFFPSAADYLEGLP</sequence>
<dbReference type="AlphaFoldDB" id="A0A9P3LFQ6"/>
<feature type="region of interest" description="Disordered" evidence="6">
    <location>
        <begin position="1"/>
        <end position="64"/>
    </location>
</feature>
<dbReference type="Proteomes" id="UP000703269">
    <property type="component" value="Unassembled WGS sequence"/>
</dbReference>
<keyword evidence="3" id="KW-0862">Zinc</keyword>
<evidence type="ECO:0000256" key="1">
    <source>
        <dbReference type="ARBA" id="ARBA00022723"/>
    </source>
</evidence>
<dbReference type="InterPro" id="IPR001841">
    <property type="entry name" value="Znf_RING"/>
</dbReference>
<dbReference type="PROSITE" id="PS50089">
    <property type="entry name" value="ZF_RING_2"/>
    <property type="match status" value="1"/>
</dbReference>
<gene>
    <name evidence="8" type="ORF">PsYK624_084160</name>
</gene>
<feature type="region of interest" description="Disordered" evidence="6">
    <location>
        <begin position="275"/>
        <end position="297"/>
    </location>
</feature>
<dbReference type="InterPro" id="IPR017907">
    <property type="entry name" value="Znf_RING_CS"/>
</dbReference>
<evidence type="ECO:0000256" key="5">
    <source>
        <dbReference type="SAM" id="Coils"/>
    </source>
</evidence>
<dbReference type="GO" id="GO:0061630">
    <property type="term" value="F:ubiquitin protein ligase activity"/>
    <property type="evidence" value="ECO:0007669"/>
    <property type="project" value="InterPro"/>
</dbReference>
<dbReference type="PANTHER" id="PTHR14134">
    <property type="entry name" value="E3 UBIQUITIN-PROTEIN LIGASE RAD18"/>
    <property type="match status" value="1"/>
</dbReference>
<dbReference type="EMBL" id="BPQB01000025">
    <property type="protein sequence ID" value="GJE92262.1"/>
    <property type="molecule type" value="Genomic_DNA"/>
</dbReference>
<keyword evidence="1" id="KW-0479">Metal-binding</keyword>
<dbReference type="GO" id="GO:0006301">
    <property type="term" value="P:DNA damage tolerance"/>
    <property type="evidence" value="ECO:0007669"/>
    <property type="project" value="InterPro"/>
</dbReference>
<keyword evidence="9" id="KW-1185">Reference proteome</keyword>
<proteinExistence type="predicted"/>
<dbReference type="SUPFAM" id="SSF57850">
    <property type="entry name" value="RING/U-box"/>
    <property type="match status" value="1"/>
</dbReference>
<reference evidence="8 9" key="1">
    <citation type="submission" date="2021-08" db="EMBL/GenBank/DDBJ databases">
        <title>Draft Genome Sequence of Phanerochaete sordida strain YK-624.</title>
        <authorList>
            <person name="Mori T."/>
            <person name="Dohra H."/>
            <person name="Suzuki T."/>
            <person name="Kawagishi H."/>
            <person name="Hirai H."/>
        </authorList>
    </citation>
    <scope>NUCLEOTIDE SEQUENCE [LARGE SCALE GENOMIC DNA]</scope>
    <source>
        <strain evidence="8 9">YK-624</strain>
    </source>
</reference>
<feature type="domain" description="RING-type" evidence="7">
    <location>
        <begin position="153"/>
        <end position="244"/>
    </location>
</feature>
<dbReference type="InterPro" id="IPR013083">
    <property type="entry name" value="Znf_RING/FYVE/PHD"/>
</dbReference>
<evidence type="ECO:0000256" key="2">
    <source>
        <dbReference type="ARBA" id="ARBA00022771"/>
    </source>
</evidence>
<evidence type="ECO:0000259" key="7">
    <source>
        <dbReference type="PROSITE" id="PS50089"/>
    </source>
</evidence>
<dbReference type="InterPro" id="IPR027370">
    <property type="entry name" value="Znf-RING_euk"/>
</dbReference>
<keyword evidence="2 4" id="KW-0863">Zinc-finger</keyword>